<dbReference type="AlphaFoldDB" id="A0A6A6C6I9"/>
<feature type="compositionally biased region" description="Basic and acidic residues" evidence="1">
    <location>
        <begin position="74"/>
        <end position="87"/>
    </location>
</feature>
<reference evidence="2" key="1">
    <citation type="journal article" date="2020" name="Stud. Mycol.">
        <title>101 Dothideomycetes genomes: a test case for predicting lifestyles and emergence of pathogens.</title>
        <authorList>
            <person name="Haridas S."/>
            <person name="Albert R."/>
            <person name="Binder M."/>
            <person name="Bloem J."/>
            <person name="Labutti K."/>
            <person name="Salamov A."/>
            <person name="Andreopoulos B."/>
            <person name="Baker S."/>
            <person name="Barry K."/>
            <person name="Bills G."/>
            <person name="Bluhm B."/>
            <person name="Cannon C."/>
            <person name="Castanera R."/>
            <person name="Culley D."/>
            <person name="Daum C."/>
            <person name="Ezra D."/>
            <person name="Gonzalez J."/>
            <person name="Henrissat B."/>
            <person name="Kuo A."/>
            <person name="Liang C."/>
            <person name="Lipzen A."/>
            <person name="Lutzoni F."/>
            <person name="Magnuson J."/>
            <person name="Mondo S."/>
            <person name="Nolan M."/>
            <person name="Ohm R."/>
            <person name="Pangilinan J."/>
            <person name="Park H.-J."/>
            <person name="Ramirez L."/>
            <person name="Alfaro M."/>
            <person name="Sun H."/>
            <person name="Tritt A."/>
            <person name="Yoshinaga Y."/>
            <person name="Zwiers L.-H."/>
            <person name="Turgeon B."/>
            <person name="Goodwin S."/>
            <person name="Spatafora J."/>
            <person name="Crous P."/>
            <person name="Grigoriev I."/>
        </authorList>
    </citation>
    <scope>NUCLEOTIDE SEQUENCE</scope>
    <source>
        <strain evidence="2">ATCC 36951</strain>
    </source>
</reference>
<dbReference type="PANTHER" id="PTHR37540:SF5">
    <property type="entry name" value="TRANSCRIPTION FACTOR DOMAIN-CONTAINING PROTEIN"/>
    <property type="match status" value="1"/>
</dbReference>
<protein>
    <recommendedName>
        <fullName evidence="4">Tachykinin family protein</fullName>
    </recommendedName>
</protein>
<dbReference type="InterPro" id="IPR021858">
    <property type="entry name" value="Fun_TF"/>
</dbReference>
<feature type="compositionally biased region" description="Basic residues" evidence="1">
    <location>
        <begin position="29"/>
        <end position="40"/>
    </location>
</feature>
<organism evidence="2 3">
    <name type="scientific">Zasmidium cellare ATCC 36951</name>
    <dbReference type="NCBI Taxonomy" id="1080233"/>
    <lineage>
        <taxon>Eukaryota</taxon>
        <taxon>Fungi</taxon>
        <taxon>Dikarya</taxon>
        <taxon>Ascomycota</taxon>
        <taxon>Pezizomycotina</taxon>
        <taxon>Dothideomycetes</taxon>
        <taxon>Dothideomycetidae</taxon>
        <taxon>Mycosphaerellales</taxon>
        <taxon>Mycosphaerellaceae</taxon>
        <taxon>Zasmidium</taxon>
    </lineage>
</organism>
<evidence type="ECO:0000313" key="2">
    <source>
        <dbReference type="EMBL" id="KAF2161820.1"/>
    </source>
</evidence>
<feature type="compositionally biased region" description="Basic residues" evidence="1">
    <location>
        <begin position="158"/>
        <end position="167"/>
    </location>
</feature>
<name>A0A6A6C6I9_ZASCE</name>
<dbReference type="EMBL" id="ML993617">
    <property type="protein sequence ID" value="KAF2161820.1"/>
    <property type="molecule type" value="Genomic_DNA"/>
</dbReference>
<evidence type="ECO:0000256" key="1">
    <source>
        <dbReference type="SAM" id="MobiDB-lite"/>
    </source>
</evidence>
<feature type="region of interest" description="Disordered" evidence="1">
    <location>
        <begin position="1"/>
        <end position="167"/>
    </location>
</feature>
<feature type="compositionally biased region" description="Polar residues" evidence="1">
    <location>
        <begin position="16"/>
        <end position="25"/>
    </location>
</feature>
<dbReference type="PANTHER" id="PTHR37540">
    <property type="entry name" value="TRANSCRIPTION FACTOR (ACR-2), PUTATIVE-RELATED-RELATED"/>
    <property type="match status" value="1"/>
</dbReference>
<dbReference type="Pfam" id="PF11951">
    <property type="entry name" value="Fungal_trans_2"/>
    <property type="match status" value="1"/>
</dbReference>
<gene>
    <name evidence="2" type="ORF">M409DRAFT_27876</name>
</gene>
<dbReference type="GeneID" id="54562039"/>
<dbReference type="Proteomes" id="UP000799537">
    <property type="component" value="Unassembled WGS sequence"/>
</dbReference>
<proteinExistence type="predicted"/>
<dbReference type="OrthoDB" id="4159781at2759"/>
<evidence type="ECO:0000313" key="3">
    <source>
        <dbReference type="Proteomes" id="UP000799537"/>
    </source>
</evidence>
<accession>A0A6A6C6I9</accession>
<sequence>MAEPAESTQSTTTSTVQNDTGNNNERAAPRRRRSSHKNPKPKAPSGDNSFRFFVVDHPTKLKDKAQMRQNRQHVMHDYLDKERKKPGSTDARVTGNSGTARKRKRLNPSLPGTSDNPRAPATIFATRGISVSSGSTEGSRRSASVSSPIEEVEEPRTSRPKSTPRRSIRFADDITPLVKGISGGFNNSRYLRTSPYDFPPISSYIGSNLNPFDTWAKFSDPLLDVEQLKWSCSRKFGSQGISQHWVPTLLKAKHAFLSTVCISSSHDDIMRRGIQAPHERTPYQSTDRMKVRGEVIAMINHALQDPDLQTADATIVSVLHLLNSEIMGCDDTVMMIHQQGLHDMIRSRGGLEELGIDGQLASILTITMYMISALRETEPHTDFVKYASQKRTKPPDDYRKLPESPVYCRMTGYYTINRAVAQGSPTWTLLEDLRLLTNSFVRGSGSSFVSPLTPIRVNASWEQCQNSVSSLRDKIFATKPAREHLGDFKDMSEKYTFEAIRLIGRVYAHALANEIPFSKAAAELGGYNTYTPTPPTYPCSISTGSPEDYGAMSWHILIKASLVRTDLSDCWGHMAGVLYWVAIIAGACANPDSPNNKPRRELSEEEEEGRKWLAAIAVRCSILLSFEYGGAILEMLKRLVGIEQVLAKADADRRGAEVEPVVIGGVPVEDRFESERAGPVEVPFVQRTFQDFAADFMSGC</sequence>
<feature type="compositionally biased region" description="Basic and acidic residues" evidence="1">
    <location>
        <begin position="57"/>
        <end position="66"/>
    </location>
</feature>
<dbReference type="RefSeq" id="XP_033662709.1">
    <property type="nucleotide sequence ID" value="XM_033808767.1"/>
</dbReference>
<keyword evidence="3" id="KW-1185">Reference proteome</keyword>
<evidence type="ECO:0008006" key="4">
    <source>
        <dbReference type="Google" id="ProtNLM"/>
    </source>
</evidence>